<dbReference type="PROSITE" id="PS50935">
    <property type="entry name" value="SSB"/>
    <property type="match status" value="1"/>
</dbReference>
<dbReference type="Gramene" id="rna4006">
    <property type="protein sequence ID" value="RHN80119.1"/>
    <property type="gene ID" value="gene4006"/>
</dbReference>
<dbReference type="SUPFAM" id="SSF50249">
    <property type="entry name" value="Nucleic acid-binding proteins"/>
    <property type="match status" value="1"/>
</dbReference>
<dbReference type="Pfam" id="PF00436">
    <property type="entry name" value="SSB"/>
    <property type="match status" value="1"/>
</dbReference>
<dbReference type="EMBL" id="PSQE01000001">
    <property type="protein sequence ID" value="RHN80119.1"/>
    <property type="molecule type" value="Genomic_DNA"/>
</dbReference>
<evidence type="ECO:0000313" key="4">
    <source>
        <dbReference type="Proteomes" id="UP000265566"/>
    </source>
</evidence>
<name>A0A396JPA6_MEDTR</name>
<dbReference type="InterPro" id="IPR011344">
    <property type="entry name" value="ssDNA-bd"/>
</dbReference>
<dbReference type="PANTHER" id="PTHR10302:SF0">
    <property type="entry name" value="SINGLE-STRANDED DNA-BINDING PROTEIN, MITOCHONDRIAL"/>
    <property type="match status" value="1"/>
</dbReference>
<dbReference type="InterPro" id="IPR000424">
    <property type="entry name" value="Primosome_PriB/ssb"/>
</dbReference>
<dbReference type="AlphaFoldDB" id="A0A396JPA6"/>
<proteinExistence type="predicted"/>
<protein>
    <submittedName>
        <fullName evidence="3">Putative primosome PriB/single-strand DNA-binding protein</fullName>
    </submittedName>
</protein>
<dbReference type="GO" id="GO:0006260">
    <property type="term" value="P:DNA replication"/>
    <property type="evidence" value="ECO:0007669"/>
    <property type="project" value="InterPro"/>
</dbReference>
<dbReference type="Gene3D" id="2.40.50.140">
    <property type="entry name" value="Nucleic acid-binding proteins"/>
    <property type="match status" value="1"/>
</dbReference>
<evidence type="ECO:0000313" key="3">
    <source>
        <dbReference type="EMBL" id="RHN80119.1"/>
    </source>
</evidence>
<dbReference type="GO" id="GO:0003697">
    <property type="term" value="F:single-stranded DNA binding"/>
    <property type="evidence" value="ECO:0007669"/>
    <property type="project" value="InterPro"/>
</dbReference>
<dbReference type="CDD" id="cd04496">
    <property type="entry name" value="SSB_OBF"/>
    <property type="match status" value="1"/>
</dbReference>
<evidence type="ECO:0000256" key="1">
    <source>
        <dbReference type="ARBA" id="ARBA00023125"/>
    </source>
</evidence>
<gene>
    <name evidence="3" type="ORF">MtrunA17_Chr1g0184811</name>
</gene>
<evidence type="ECO:0000256" key="2">
    <source>
        <dbReference type="PROSITE-ProRule" id="PRU00252"/>
    </source>
</evidence>
<reference evidence="4" key="1">
    <citation type="journal article" date="2018" name="Nat. Plants">
        <title>Whole-genome landscape of Medicago truncatula symbiotic genes.</title>
        <authorList>
            <person name="Pecrix Y."/>
            <person name="Staton S.E."/>
            <person name="Sallet E."/>
            <person name="Lelandais-Briere C."/>
            <person name="Moreau S."/>
            <person name="Carrere S."/>
            <person name="Blein T."/>
            <person name="Jardinaud M.F."/>
            <person name="Latrasse D."/>
            <person name="Zouine M."/>
            <person name="Zahm M."/>
            <person name="Kreplak J."/>
            <person name="Mayjonade B."/>
            <person name="Satge C."/>
            <person name="Perez M."/>
            <person name="Cauet S."/>
            <person name="Marande W."/>
            <person name="Chantry-Darmon C."/>
            <person name="Lopez-Roques C."/>
            <person name="Bouchez O."/>
            <person name="Berard A."/>
            <person name="Debelle F."/>
            <person name="Munos S."/>
            <person name="Bendahmane A."/>
            <person name="Berges H."/>
            <person name="Niebel A."/>
            <person name="Buitink J."/>
            <person name="Frugier F."/>
            <person name="Benhamed M."/>
            <person name="Crespi M."/>
            <person name="Gouzy J."/>
            <person name="Gamas P."/>
        </authorList>
    </citation>
    <scope>NUCLEOTIDE SEQUENCE [LARGE SCALE GENOMIC DNA]</scope>
    <source>
        <strain evidence="4">cv. Jemalong A17</strain>
    </source>
</reference>
<accession>A0A396JPA6</accession>
<keyword evidence="1 2" id="KW-0238">DNA-binding</keyword>
<dbReference type="Proteomes" id="UP000265566">
    <property type="component" value="Chromosome 1"/>
</dbReference>
<dbReference type="InterPro" id="IPR012340">
    <property type="entry name" value="NA-bd_OB-fold"/>
</dbReference>
<sequence length="329" mass="37517">MFLGHFVCQKSNCLAKIKLEIDRQFPPYHRVKRQQQTEMALEQTVSLSSTRFRNLTTFPQNPNFIPKFKLPFSTTLSSKPIHRNFNLKCSNSITNNGAASYPKPPEISWNKDLSNSVNLIGFVANPIEIKHLPSGKVVAWTRLSVKKNASQMSWIHLTFWDELAHVASQHVQKGHQIHVSGRLVTDTVDSVDGKQQTYYKVVAQQLNFIDRSDSPVRSHDQDFDFITSDDNGKKASYATNGMTGSVVELWQAFFANPGEWWDNRRNKRNPKAPDFKHKDTGEALWIDGRSTPPWVKSQLEILDMRMGSYTGQNGRMPVDMVSADEMLSF</sequence>
<comment type="caution">
    <text evidence="3">The sequence shown here is derived from an EMBL/GenBank/DDBJ whole genome shotgun (WGS) entry which is preliminary data.</text>
</comment>
<organism evidence="3 4">
    <name type="scientific">Medicago truncatula</name>
    <name type="common">Barrel medic</name>
    <name type="synonym">Medicago tribuloides</name>
    <dbReference type="NCBI Taxonomy" id="3880"/>
    <lineage>
        <taxon>Eukaryota</taxon>
        <taxon>Viridiplantae</taxon>
        <taxon>Streptophyta</taxon>
        <taxon>Embryophyta</taxon>
        <taxon>Tracheophyta</taxon>
        <taxon>Spermatophyta</taxon>
        <taxon>Magnoliopsida</taxon>
        <taxon>eudicotyledons</taxon>
        <taxon>Gunneridae</taxon>
        <taxon>Pentapetalae</taxon>
        <taxon>rosids</taxon>
        <taxon>fabids</taxon>
        <taxon>Fabales</taxon>
        <taxon>Fabaceae</taxon>
        <taxon>Papilionoideae</taxon>
        <taxon>50 kb inversion clade</taxon>
        <taxon>NPAAA clade</taxon>
        <taxon>Hologalegina</taxon>
        <taxon>IRL clade</taxon>
        <taxon>Trifolieae</taxon>
        <taxon>Medicago</taxon>
    </lineage>
</organism>
<dbReference type="PANTHER" id="PTHR10302">
    <property type="entry name" value="SINGLE-STRANDED DNA-BINDING PROTEIN"/>
    <property type="match status" value="1"/>
</dbReference>